<dbReference type="SMART" id="SM00257">
    <property type="entry name" value="LysM"/>
    <property type="match status" value="2"/>
</dbReference>
<dbReference type="Pfam" id="PF01476">
    <property type="entry name" value="LysM"/>
    <property type="match status" value="2"/>
</dbReference>
<dbReference type="InterPro" id="IPR041219">
    <property type="entry name" value="Phage_lysozyme2"/>
</dbReference>
<dbReference type="eggNOG" id="COG1388">
    <property type="taxonomic scope" value="Bacteria"/>
</dbReference>
<feature type="domain" description="LysM" evidence="1">
    <location>
        <begin position="145"/>
        <end position="189"/>
    </location>
</feature>
<proteinExistence type="predicted"/>
<evidence type="ECO:0000259" key="1">
    <source>
        <dbReference type="PROSITE" id="PS51782"/>
    </source>
</evidence>
<accession>E0I5R0</accession>
<evidence type="ECO:0000313" key="2">
    <source>
        <dbReference type="EMBL" id="EFM12302.1"/>
    </source>
</evidence>
<dbReference type="Pfam" id="PF01471">
    <property type="entry name" value="PG_binding_1"/>
    <property type="match status" value="1"/>
</dbReference>
<dbReference type="STRING" id="717606.PaecuDRAFT_0982"/>
<dbReference type="OrthoDB" id="9800780at2"/>
<dbReference type="AlphaFoldDB" id="E0I5R0"/>
<dbReference type="PANTHER" id="PTHR33734:SF22">
    <property type="entry name" value="MEMBRANE-BOUND LYTIC MUREIN TRANSGLYCOSYLASE D"/>
    <property type="match status" value="1"/>
</dbReference>
<dbReference type="SUPFAM" id="SSF53955">
    <property type="entry name" value="Lysozyme-like"/>
    <property type="match status" value="1"/>
</dbReference>
<dbReference type="SUPFAM" id="SSF47090">
    <property type="entry name" value="PGBD-like"/>
    <property type="match status" value="1"/>
</dbReference>
<dbReference type="InterPro" id="IPR002477">
    <property type="entry name" value="Peptidoglycan-bd-like"/>
</dbReference>
<gene>
    <name evidence="2" type="ORF">PaecuDRAFT_0982</name>
</gene>
<dbReference type="Pfam" id="PF18013">
    <property type="entry name" value="Phage_lysozyme2"/>
    <property type="match status" value="1"/>
</dbReference>
<reference evidence="2 3" key="1">
    <citation type="submission" date="2010-07" db="EMBL/GenBank/DDBJ databases">
        <title>The draft genome of Paenibacillus curdlanolyticus YK9.</title>
        <authorList>
            <consortium name="US DOE Joint Genome Institute (JGI-PGF)"/>
            <person name="Lucas S."/>
            <person name="Copeland A."/>
            <person name="Lapidus A."/>
            <person name="Cheng J.-F."/>
            <person name="Bruce D."/>
            <person name="Goodwin L."/>
            <person name="Pitluck S."/>
            <person name="Land M.L."/>
            <person name="Hauser L."/>
            <person name="Chang Y.-J."/>
            <person name="Jeffries C."/>
            <person name="Anderson I.J."/>
            <person name="Johnson E."/>
            <person name="Loganathan U."/>
            <person name="Mulhopadhyay B."/>
            <person name="Kyrpides N."/>
            <person name="Woyke T.J."/>
        </authorList>
    </citation>
    <scope>NUCLEOTIDE SEQUENCE [LARGE SCALE GENOMIC DNA]</scope>
    <source>
        <strain evidence="2 3">YK9</strain>
    </source>
</reference>
<name>E0I5R0_9BACL</name>
<dbReference type="Gene3D" id="1.10.101.10">
    <property type="entry name" value="PGBD-like superfamily/PGBD"/>
    <property type="match status" value="1"/>
</dbReference>
<dbReference type="eggNOG" id="COG3409">
    <property type="taxonomic scope" value="Bacteria"/>
</dbReference>
<dbReference type="PROSITE" id="PS51782">
    <property type="entry name" value="LYSM"/>
    <property type="match status" value="2"/>
</dbReference>
<dbReference type="SUPFAM" id="SSF54106">
    <property type="entry name" value="LysM domain"/>
    <property type="match status" value="2"/>
</dbReference>
<protein>
    <submittedName>
        <fullName evidence="2">Peptidoglycan-binding domain 1 protein</fullName>
    </submittedName>
</protein>
<dbReference type="PANTHER" id="PTHR33734">
    <property type="entry name" value="LYSM DOMAIN-CONTAINING GPI-ANCHORED PROTEIN 2"/>
    <property type="match status" value="1"/>
</dbReference>
<dbReference type="RefSeq" id="WP_006036997.1">
    <property type="nucleotide sequence ID" value="NZ_AEDD01000002.1"/>
</dbReference>
<evidence type="ECO:0000313" key="3">
    <source>
        <dbReference type="Proteomes" id="UP000005387"/>
    </source>
</evidence>
<dbReference type="Gene3D" id="3.10.350.10">
    <property type="entry name" value="LysM domain"/>
    <property type="match status" value="2"/>
</dbReference>
<dbReference type="InterPro" id="IPR018392">
    <property type="entry name" value="LysM"/>
</dbReference>
<sequence length="389" mass="43351">MTTAVATRPIIKRGSKGEEVTRIQTLLNKAGFPPGTVDSDFGSNTEEAVRNFQKANHLEVDGVVGKDTWALLLKYAGGPDSDASTRRVYTVQKGDTFWSIGLKFDVSDVAIQKANPHLIPTNLQVGTQVVIPNAGGSDNDTPTRRVYTVQKGDTFWSIGLKFGVSDVAIQEANPHLIPTNLQVGTQVMIPDVGGSDHHTPPSGDHTVYAKPCSRHGDLTDAQMKANVLYINQYMTANGWTKHAIAGLLGNMEQESGFNPGVWQFNQKTSGGYGLVQWTPARDKILRWMGNLSAEQADHMARNDPKKLMDKQLEYLLIELKETRLDKREWIPTTNYNSPYVMTPEEYIHSDKNVGDLALVFHGSFERSRDSWTFKQARINNAKKWYNFLV</sequence>
<dbReference type="InterPro" id="IPR023346">
    <property type="entry name" value="Lysozyme-like_dom_sf"/>
</dbReference>
<dbReference type="Gene3D" id="1.10.530.10">
    <property type="match status" value="1"/>
</dbReference>
<dbReference type="InterPro" id="IPR036779">
    <property type="entry name" value="LysM_dom_sf"/>
</dbReference>
<dbReference type="Proteomes" id="UP000005387">
    <property type="component" value="Unassembled WGS sequence"/>
</dbReference>
<dbReference type="InterPro" id="IPR036366">
    <property type="entry name" value="PGBDSf"/>
</dbReference>
<organism evidence="2 3">
    <name type="scientific">Paenibacillus curdlanolyticus YK9</name>
    <dbReference type="NCBI Taxonomy" id="717606"/>
    <lineage>
        <taxon>Bacteria</taxon>
        <taxon>Bacillati</taxon>
        <taxon>Bacillota</taxon>
        <taxon>Bacilli</taxon>
        <taxon>Bacillales</taxon>
        <taxon>Paenibacillaceae</taxon>
        <taxon>Paenibacillus</taxon>
    </lineage>
</organism>
<dbReference type="InterPro" id="IPR036365">
    <property type="entry name" value="PGBD-like_sf"/>
</dbReference>
<keyword evidence="3" id="KW-1185">Reference proteome</keyword>
<dbReference type="EMBL" id="AEDD01000002">
    <property type="protein sequence ID" value="EFM12302.1"/>
    <property type="molecule type" value="Genomic_DNA"/>
</dbReference>
<dbReference type="CDD" id="cd00118">
    <property type="entry name" value="LysM"/>
    <property type="match status" value="2"/>
</dbReference>
<feature type="domain" description="LysM" evidence="1">
    <location>
        <begin position="87"/>
        <end position="131"/>
    </location>
</feature>